<evidence type="ECO:0000256" key="1">
    <source>
        <dbReference type="SAM" id="MobiDB-lite"/>
    </source>
</evidence>
<dbReference type="Proteomes" id="UP000327118">
    <property type="component" value="Unassembled WGS sequence"/>
</dbReference>
<feature type="region of interest" description="Disordered" evidence="1">
    <location>
        <begin position="156"/>
        <end position="185"/>
    </location>
</feature>
<gene>
    <name evidence="2" type="ORF">BDV28DRAFT_145702</name>
</gene>
<evidence type="ECO:0008006" key="4">
    <source>
        <dbReference type="Google" id="ProtNLM"/>
    </source>
</evidence>
<dbReference type="SUPFAM" id="SSF52540">
    <property type="entry name" value="P-loop containing nucleoside triphosphate hydrolases"/>
    <property type="match status" value="1"/>
</dbReference>
<feature type="compositionally biased region" description="Acidic residues" evidence="1">
    <location>
        <begin position="169"/>
        <end position="182"/>
    </location>
</feature>
<proteinExistence type="predicted"/>
<dbReference type="PANTHER" id="PTHR35205">
    <property type="entry name" value="NB-ARC AND TPR DOMAIN PROTEIN"/>
    <property type="match status" value="1"/>
</dbReference>
<evidence type="ECO:0000313" key="2">
    <source>
        <dbReference type="EMBL" id="KAE8355903.1"/>
    </source>
</evidence>
<organism evidence="2 3">
    <name type="scientific">Aspergillus coremiiformis</name>
    <dbReference type="NCBI Taxonomy" id="138285"/>
    <lineage>
        <taxon>Eukaryota</taxon>
        <taxon>Fungi</taxon>
        <taxon>Dikarya</taxon>
        <taxon>Ascomycota</taxon>
        <taxon>Pezizomycotina</taxon>
        <taxon>Eurotiomycetes</taxon>
        <taxon>Eurotiomycetidae</taxon>
        <taxon>Eurotiales</taxon>
        <taxon>Aspergillaceae</taxon>
        <taxon>Aspergillus</taxon>
        <taxon>Aspergillus subgen. Circumdati</taxon>
    </lineage>
</organism>
<accession>A0A5N6ZFC3</accession>
<reference evidence="3" key="1">
    <citation type="submission" date="2019-04" db="EMBL/GenBank/DDBJ databases">
        <title>Friends and foes A comparative genomics studyof 23 Aspergillus species from section Flavi.</title>
        <authorList>
            <consortium name="DOE Joint Genome Institute"/>
            <person name="Kjaerbolling I."/>
            <person name="Vesth T."/>
            <person name="Frisvad J.C."/>
            <person name="Nybo J.L."/>
            <person name="Theobald S."/>
            <person name="Kildgaard S."/>
            <person name="Isbrandt T."/>
            <person name="Kuo A."/>
            <person name="Sato A."/>
            <person name="Lyhne E.K."/>
            <person name="Kogle M.E."/>
            <person name="Wiebenga A."/>
            <person name="Kun R.S."/>
            <person name="Lubbers R.J."/>
            <person name="Makela M.R."/>
            <person name="Barry K."/>
            <person name="Chovatia M."/>
            <person name="Clum A."/>
            <person name="Daum C."/>
            <person name="Haridas S."/>
            <person name="He G."/>
            <person name="LaButti K."/>
            <person name="Lipzen A."/>
            <person name="Mondo S."/>
            <person name="Riley R."/>
            <person name="Salamov A."/>
            <person name="Simmons B.A."/>
            <person name="Magnuson J.K."/>
            <person name="Henrissat B."/>
            <person name="Mortensen U.H."/>
            <person name="Larsen T.O."/>
            <person name="Devries R.P."/>
            <person name="Grigoriev I.V."/>
            <person name="Machida M."/>
            <person name="Baker S.E."/>
            <person name="Andersen M.R."/>
        </authorList>
    </citation>
    <scope>NUCLEOTIDE SEQUENCE [LARGE SCALE GENOMIC DNA]</scope>
    <source>
        <strain evidence="3">CBS 553.77</strain>
    </source>
</reference>
<dbReference type="OrthoDB" id="427518at2759"/>
<dbReference type="InterPro" id="IPR027417">
    <property type="entry name" value="P-loop_NTPase"/>
</dbReference>
<keyword evidence="3" id="KW-1185">Reference proteome</keyword>
<dbReference type="Gene3D" id="3.40.50.300">
    <property type="entry name" value="P-loop containing nucleotide triphosphate hydrolases"/>
    <property type="match status" value="1"/>
</dbReference>
<dbReference type="AlphaFoldDB" id="A0A5N6ZFC3"/>
<protein>
    <recommendedName>
        <fullName evidence="4">P-loop containing nucleoside triphosphate hydrolase protein</fullName>
    </recommendedName>
</protein>
<dbReference type="EMBL" id="ML739045">
    <property type="protein sequence ID" value="KAE8355903.1"/>
    <property type="molecule type" value="Genomic_DNA"/>
</dbReference>
<evidence type="ECO:0000313" key="3">
    <source>
        <dbReference type="Proteomes" id="UP000327118"/>
    </source>
</evidence>
<name>A0A5N6ZFC3_9EURO</name>
<sequence length="677" mass="77131">MATNKPHEITVHHDPKLRDGHAQSEGLDLVAIHGLNVVEPRLDWENLEELPGIRTMTYRYNAVFSKFTARGDLHVLCAVLLREIARWRRGDEQLRPIILVCHGLGEIVAKETLLLRPMTGVEEVQQSLHGVFVLDNLRQDGVPAVISNIVVKSAPVPSVNQPPSTPSDDTTDTPEESLESTEDADRGDAFLEIMEGFTAGERSVPLMSCYKVKWDSVGLVLERLLAKQKSVLFKHSPYKTAAIARSCPSVDRLSSFVSGGEDYQREGGWLNPAAVCSISDNIPPDFEPSPGRKKILNDLRQYFFENENQDMSWRKLSLGLFGDEGLGKTHTVISFILKWLPMYSTGVMFIDASSEESLNEGFEKLHDTLRLEETTNKVHSVLSWLGRRENTQWLLVFDGVNDLELPDLRDYFPRTPWGHILITTRGTPFAIEILVDEVWDLDRLEDQYGMDILLQRSGILQPTDTEKAKARQLSCLLGSNPRDLVEEVKLRKSRQARPANYQSLDLSQTYGINHLASSLVRNVLSERAVRSWVSEIKRFERSFSKTIPLFFLLSFLEPSRIPTDILCILFSQKEWDSNGELTNKYTHENAFDELLVKALKNKVDVDWYLKEITRRINDPLIMKLENSETNPSVLTVHPQLQYLIIQQESPQEVAKWVRQAILFVCHAFPRIRHQDLS</sequence>
<dbReference type="PANTHER" id="PTHR35205:SF1">
    <property type="entry name" value="ZU5 DOMAIN-CONTAINING PROTEIN"/>
    <property type="match status" value="1"/>
</dbReference>